<reference evidence="1" key="1">
    <citation type="journal article" date="2015" name="Nature">
        <title>Complex archaea that bridge the gap between prokaryotes and eukaryotes.</title>
        <authorList>
            <person name="Spang A."/>
            <person name="Saw J.H."/>
            <person name="Jorgensen S.L."/>
            <person name="Zaremba-Niedzwiedzka K."/>
            <person name="Martijn J."/>
            <person name="Lind A.E."/>
            <person name="van Eijk R."/>
            <person name="Schleper C."/>
            <person name="Guy L."/>
            <person name="Ettema T.J."/>
        </authorList>
    </citation>
    <scope>NUCLEOTIDE SEQUENCE</scope>
</reference>
<name>A0A0F9B0V7_9ZZZZ</name>
<dbReference type="SUPFAM" id="SSF56563">
    <property type="entry name" value="Major capsid protein gp5"/>
    <property type="match status" value="1"/>
</dbReference>
<sequence length="353" mass="39105">MADQVHHWNSLAEAEKLTQSTLIPGIVEEDIRRNPLLGMALPVAWTPGKTIKWVKEDVDNNMVGQTAPVAIGGQLSWSSNVKYVEKETFMTRRYVQRLLDNYIPAVYGTINDYEAIVMAEMQKGIFVDINDLLIYGDYTFNTDNGEFDGLHAWCAEQTIGDGLNQDGADTGLNLSKLRTMNTSMKLGIDVYLFPFQVADRLALAYIDGLGGETTGALTARGQLSYISMGINELGKRVMAYDSTPIVPTDYLVAEESDTGDNGTEARAKYTTDKTYSIFGIRFGNIYQGVPGFMYGFGDTAMAGQLYRTVLFEQLEDYDAKGIRFVSYGTTLMGSKYGACRMYDVDDDDLIISA</sequence>
<accession>A0A0F9B0V7</accession>
<proteinExistence type="predicted"/>
<organism evidence="1">
    <name type="scientific">marine sediment metagenome</name>
    <dbReference type="NCBI Taxonomy" id="412755"/>
    <lineage>
        <taxon>unclassified sequences</taxon>
        <taxon>metagenomes</taxon>
        <taxon>ecological metagenomes</taxon>
    </lineage>
</organism>
<comment type="caution">
    <text evidence="1">The sequence shown here is derived from an EMBL/GenBank/DDBJ whole genome shotgun (WGS) entry which is preliminary data.</text>
</comment>
<protein>
    <recommendedName>
        <fullName evidence="2">Capsid protein</fullName>
    </recommendedName>
</protein>
<gene>
    <name evidence="1" type="ORF">LCGC14_2586430</name>
</gene>
<evidence type="ECO:0008006" key="2">
    <source>
        <dbReference type="Google" id="ProtNLM"/>
    </source>
</evidence>
<dbReference type="EMBL" id="LAZR01043309">
    <property type="protein sequence ID" value="KKL07397.1"/>
    <property type="molecule type" value="Genomic_DNA"/>
</dbReference>
<dbReference type="AlphaFoldDB" id="A0A0F9B0V7"/>
<evidence type="ECO:0000313" key="1">
    <source>
        <dbReference type="EMBL" id="KKL07397.1"/>
    </source>
</evidence>